<keyword evidence="6" id="KW-1185">Reference proteome</keyword>
<evidence type="ECO:0000256" key="3">
    <source>
        <dbReference type="SAM" id="MobiDB-lite"/>
    </source>
</evidence>
<dbReference type="Proteomes" id="UP001589667">
    <property type="component" value="Unassembled WGS sequence"/>
</dbReference>
<protein>
    <submittedName>
        <fullName evidence="5">Flavin-dependent oxidoreductase</fullName>
    </submittedName>
</protein>
<feature type="region of interest" description="Disordered" evidence="3">
    <location>
        <begin position="433"/>
        <end position="452"/>
    </location>
</feature>
<dbReference type="RefSeq" id="WP_376862707.1">
    <property type="nucleotide sequence ID" value="NZ_BAAANI010000008.1"/>
</dbReference>
<evidence type="ECO:0000313" key="5">
    <source>
        <dbReference type="EMBL" id="MFB9640753.1"/>
    </source>
</evidence>
<dbReference type="PANTHER" id="PTHR13789">
    <property type="entry name" value="MONOOXYGENASE"/>
    <property type="match status" value="1"/>
</dbReference>
<name>A0ABV5SK91_9MICO</name>
<feature type="domain" description="FAD-binding" evidence="4">
    <location>
        <begin position="2"/>
        <end position="186"/>
    </location>
</feature>
<evidence type="ECO:0000256" key="2">
    <source>
        <dbReference type="ARBA" id="ARBA00023033"/>
    </source>
</evidence>
<organism evidence="5 6">
    <name type="scientific">Agromyces lapidis</name>
    <dbReference type="NCBI Taxonomy" id="279574"/>
    <lineage>
        <taxon>Bacteria</taxon>
        <taxon>Bacillati</taxon>
        <taxon>Actinomycetota</taxon>
        <taxon>Actinomycetes</taxon>
        <taxon>Micrococcales</taxon>
        <taxon>Microbacteriaceae</taxon>
        <taxon>Agromyces</taxon>
    </lineage>
</organism>
<dbReference type="Gene3D" id="3.50.50.60">
    <property type="entry name" value="FAD/NAD(P)-binding domain"/>
    <property type="match status" value="1"/>
</dbReference>
<dbReference type="Gene3D" id="3.30.9.30">
    <property type="match status" value="1"/>
</dbReference>
<dbReference type="InterPro" id="IPR050493">
    <property type="entry name" value="FAD-dep_Monooxygenase_BioMet"/>
</dbReference>
<keyword evidence="1" id="KW-0560">Oxidoreductase</keyword>
<dbReference type="PRINTS" id="PR00420">
    <property type="entry name" value="RNGMNOXGNASE"/>
</dbReference>
<gene>
    <name evidence="5" type="ORF">ACFFQV_00480</name>
</gene>
<sequence>MVKIVIAGAGIGGLAAALSLHRAGFRDITIYERVRELKPLGVGINLLPHAVRELTELGLADEVAAIGVPPSRLSYYNRFGQPIWSEPRGLDAGYRWPQLSVHRGEFQLLLAREVERRLGSDAIRLGCRLVSVEHLDPASPEARAAGHAEFARFVREGAGGGAEEVEVAADVVIGADGIHSAMRAQACPDEGGPVWNGLILWRGTATVPTYLDGRTMIMAGDGEQKFVSYPLVAPGADAGATRLNFIAERRAPEGVDETADWNHAVDPGPIEQLFADWSFDWLDVPAVIAAADEILEYPMVDRNALPQWTFGGSTLIGDAAHAMYPNGSNGASQAIIDGRTLAFHLANETAGRDVSTDVARANAVRTALEAYEADRRPATARLLEMTRQLGPEKVMQLAYDRAPQGFAHVNDVIPADELQEVADGYKRAAGFHPSALNERASLTPESAPEVED</sequence>
<keyword evidence="2" id="KW-0503">Monooxygenase</keyword>
<proteinExistence type="predicted"/>
<dbReference type="PANTHER" id="PTHR13789:SF268">
    <property type="entry name" value="5-METHYLPHENAZINE-1-CARBOXYLATE 1-MONOOXYGENASE"/>
    <property type="match status" value="1"/>
</dbReference>
<evidence type="ECO:0000256" key="1">
    <source>
        <dbReference type="ARBA" id="ARBA00023002"/>
    </source>
</evidence>
<feature type="domain" description="FAD-binding" evidence="4">
    <location>
        <begin position="302"/>
        <end position="384"/>
    </location>
</feature>
<dbReference type="SUPFAM" id="SSF51905">
    <property type="entry name" value="FAD/NAD(P)-binding domain"/>
    <property type="match status" value="1"/>
</dbReference>
<evidence type="ECO:0000259" key="4">
    <source>
        <dbReference type="Pfam" id="PF01494"/>
    </source>
</evidence>
<comment type="caution">
    <text evidence="5">The sequence shown here is derived from an EMBL/GenBank/DDBJ whole genome shotgun (WGS) entry which is preliminary data.</text>
</comment>
<evidence type="ECO:0000313" key="6">
    <source>
        <dbReference type="Proteomes" id="UP001589667"/>
    </source>
</evidence>
<dbReference type="EMBL" id="JBHMBL010000001">
    <property type="protein sequence ID" value="MFB9640753.1"/>
    <property type="molecule type" value="Genomic_DNA"/>
</dbReference>
<reference evidence="5 6" key="1">
    <citation type="submission" date="2024-09" db="EMBL/GenBank/DDBJ databases">
        <authorList>
            <person name="Sun Q."/>
            <person name="Mori K."/>
        </authorList>
    </citation>
    <scope>NUCLEOTIDE SEQUENCE [LARGE SCALE GENOMIC DNA]</scope>
    <source>
        <strain evidence="5 6">JCM 14321</strain>
    </source>
</reference>
<dbReference type="InterPro" id="IPR036188">
    <property type="entry name" value="FAD/NAD-bd_sf"/>
</dbReference>
<dbReference type="InterPro" id="IPR002938">
    <property type="entry name" value="FAD-bd"/>
</dbReference>
<dbReference type="NCBIfam" id="NF005720">
    <property type="entry name" value="PRK07538.1"/>
    <property type="match status" value="1"/>
</dbReference>
<dbReference type="SUPFAM" id="SSF54373">
    <property type="entry name" value="FAD-linked reductases, C-terminal domain"/>
    <property type="match status" value="1"/>
</dbReference>
<dbReference type="Pfam" id="PF01494">
    <property type="entry name" value="FAD_binding_3"/>
    <property type="match status" value="2"/>
</dbReference>
<accession>A0ABV5SK91</accession>